<keyword evidence="1" id="KW-0472">Membrane</keyword>
<gene>
    <name evidence="2" type="ORF">E5K02_14310</name>
</gene>
<evidence type="ECO:0008006" key="4">
    <source>
        <dbReference type="Google" id="ProtNLM"/>
    </source>
</evidence>
<protein>
    <recommendedName>
        <fullName evidence="4">Cardiolipin synthase N-terminal domain-containing protein</fullName>
    </recommendedName>
</protein>
<organism evidence="2 3">
    <name type="scientific">Hymenobacter metallicola</name>
    <dbReference type="NCBI Taxonomy" id="2563114"/>
    <lineage>
        <taxon>Bacteria</taxon>
        <taxon>Pseudomonadati</taxon>
        <taxon>Bacteroidota</taxon>
        <taxon>Cytophagia</taxon>
        <taxon>Cytophagales</taxon>
        <taxon>Hymenobacteraceae</taxon>
        <taxon>Hymenobacter</taxon>
    </lineage>
</organism>
<evidence type="ECO:0000313" key="2">
    <source>
        <dbReference type="EMBL" id="TGE27543.1"/>
    </source>
</evidence>
<dbReference type="EMBL" id="SRMB01000002">
    <property type="protein sequence ID" value="TGE27543.1"/>
    <property type="molecule type" value="Genomic_DNA"/>
</dbReference>
<proteinExistence type="predicted"/>
<keyword evidence="1" id="KW-0812">Transmembrane</keyword>
<accession>A0A4Z0QEC5</accession>
<dbReference type="RefSeq" id="WP_135395608.1">
    <property type="nucleotide sequence ID" value="NZ_SRMB01000002.1"/>
</dbReference>
<sequence>MNLFQLLGLWLLIVVPLPWIYTLIYIQRGHFPGRWEKRRWFHTVLTQPVIGLVLYWTRGHRRRRSKRKKAA</sequence>
<dbReference type="OrthoDB" id="887072at2"/>
<dbReference type="AlphaFoldDB" id="A0A4Z0QEC5"/>
<keyword evidence="3" id="KW-1185">Reference proteome</keyword>
<keyword evidence="1" id="KW-1133">Transmembrane helix</keyword>
<comment type="caution">
    <text evidence="2">The sequence shown here is derived from an EMBL/GenBank/DDBJ whole genome shotgun (WGS) entry which is preliminary data.</text>
</comment>
<name>A0A4Z0QEC5_9BACT</name>
<feature type="transmembrane region" description="Helical" evidence="1">
    <location>
        <begin position="39"/>
        <end position="57"/>
    </location>
</feature>
<evidence type="ECO:0000256" key="1">
    <source>
        <dbReference type="SAM" id="Phobius"/>
    </source>
</evidence>
<evidence type="ECO:0000313" key="3">
    <source>
        <dbReference type="Proteomes" id="UP000298471"/>
    </source>
</evidence>
<feature type="transmembrane region" description="Helical" evidence="1">
    <location>
        <begin position="7"/>
        <end position="27"/>
    </location>
</feature>
<dbReference type="Proteomes" id="UP000298471">
    <property type="component" value="Unassembled WGS sequence"/>
</dbReference>
<reference evidence="2 3" key="1">
    <citation type="submission" date="2019-04" db="EMBL/GenBank/DDBJ databases">
        <authorList>
            <person name="Feng G."/>
            <person name="Zhang J."/>
            <person name="Zhu H."/>
        </authorList>
    </citation>
    <scope>NUCLEOTIDE SEQUENCE [LARGE SCALE GENOMIC DNA]</scope>
    <source>
        <strain evidence="2 3">9PBR-1</strain>
    </source>
</reference>